<dbReference type="Gene3D" id="3.30.2350.10">
    <property type="entry name" value="Pseudouridine synthase"/>
    <property type="match status" value="1"/>
</dbReference>
<dbReference type="Proteomes" id="UP000239471">
    <property type="component" value="Unassembled WGS sequence"/>
</dbReference>
<comment type="catalytic activity">
    <reaction evidence="1 6">
        <text>a uridine in RNA = a pseudouridine in RNA</text>
        <dbReference type="Rhea" id="RHEA:48348"/>
        <dbReference type="Rhea" id="RHEA-COMP:12068"/>
        <dbReference type="Rhea" id="RHEA-COMP:12069"/>
        <dbReference type="ChEBI" id="CHEBI:65314"/>
        <dbReference type="ChEBI" id="CHEBI:65315"/>
    </reaction>
</comment>
<keyword evidence="3 6" id="KW-0413">Isomerase</keyword>
<dbReference type="GO" id="GO:0003723">
    <property type="term" value="F:RNA binding"/>
    <property type="evidence" value="ECO:0007669"/>
    <property type="project" value="UniProtKB-KW"/>
</dbReference>
<feature type="active site" evidence="4">
    <location>
        <position position="156"/>
    </location>
</feature>
<evidence type="ECO:0000313" key="8">
    <source>
        <dbReference type="EMBL" id="PRR83365.1"/>
    </source>
</evidence>
<gene>
    <name evidence="8" type="primary">rluC</name>
    <name evidence="8" type="ORF">CLVI_09120</name>
</gene>
<dbReference type="CDD" id="cd00165">
    <property type="entry name" value="S4"/>
    <property type="match status" value="1"/>
</dbReference>
<evidence type="ECO:0000259" key="7">
    <source>
        <dbReference type="SMART" id="SM00363"/>
    </source>
</evidence>
<dbReference type="PANTHER" id="PTHR21600:SF83">
    <property type="entry name" value="PSEUDOURIDYLATE SYNTHASE RPUSD4, MITOCHONDRIAL"/>
    <property type="match status" value="1"/>
</dbReference>
<dbReference type="PROSITE" id="PS50889">
    <property type="entry name" value="S4"/>
    <property type="match status" value="1"/>
</dbReference>
<dbReference type="Pfam" id="PF00849">
    <property type="entry name" value="PseudoU_synth_2"/>
    <property type="match status" value="1"/>
</dbReference>
<dbReference type="GO" id="GO:0120159">
    <property type="term" value="F:rRNA pseudouridine synthase activity"/>
    <property type="evidence" value="ECO:0007669"/>
    <property type="project" value="UniProtKB-ARBA"/>
</dbReference>
<dbReference type="InterPro" id="IPR002942">
    <property type="entry name" value="S4_RNA-bd"/>
</dbReference>
<protein>
    <recommendedName>
        <fullName evidence="6">Pseudouridine synthase</fullName>
        <ecNumber evidence="6">5.4.99.-</ecNumber>
    </recommendedName>
</protein>
<evidence type="ECO:0000256" key="3">
    <source>
        <dbReference type="ARBA" id="ARBA00023235"/>
    </source>
</evidence>
<dbReference type="EC" id="5.4.99.-" evidence="6"/>
<dbReference type="GO" id="GO:0000455">
    <property type="term" value="P:enzyme-directed rRNA pseudouridine synthesis"/>
    <property type="evidence" value="ECO:0007669"/>
    <property type="project" value="UniProtKB-ARBA"/>
</dbReference>
<sequence>MNKRITIGVDFILRIEIGTNEAGQRLDKFLRKLLKDVPLSAIFKALRKGDVRVNGKKEKEKYSLQQNDVVEIKYITSVKDTAEKFIKVDSSGLKICFEDENVLVVEKWPGVLVHPDSNKKEEATLTDYVLSYLNEKGQYIPEEEITFTPAACNRLDRNTSGMVMFGKNFESLRVLNETIRDGQIEKYYFTLVKGKVKSGLYNAYIIKNEETNTSKVLDHMAPNAKEIAMEVTSIQTNGALSFLEINLITGRSHQIRAHLTYLGNPLIGDSKYGDKKLNSSFVNKFGLEHQFLYAYKIIFREVGGKLSYLRNKTIVQALPPIFKKIKLDTFKFDI</sequence>
<proteinExistence type="inferred from homology"/>
<dbReference type="InterPro" id="IPR050188">
    <property type="entry name" value="RluA_PseudoU_synthase"/>
</dbReference>
<dbReference type="PANTHER" id="PTHR21600">
    <property type="entry name" value="MITOCHONDRIAL RNA PSEUDOURIDINE SYNTHASE"/>
    <property type="match status" value="1"/>
</dbReference>
<evidence type="ECO:0000313" key="9">
    <source>
        <dbReference type="Proteomes" id="UP000239471"/>
    </source>
</evidence>
<dbReference type="SUPFAM" id="SSF55120">
    <property type="entry name" value="Pseudouridine synthase"/>
    <property type="match status" value="1"/>
</dbReference>
<dbReference type="CDD" id="cd02869">
    <property type="entry name" value="PseudoU_synth_RluA_like"/>
    <property type="match status" value="1"/>
</dbReference>
<reference evidence="8 9" key="1">
    <citation type="submission" date="2018-03" db="EMBL/GenBank/DDBJ databases">
        <title>Genome sequence of Clostridium vincentii DSM 10228.</title>
        <authorList>
            <person name="Poehlein A."/>
            <person name="Daniel R."/>
        </authorList>
    </citation>
    <scope>NUCLEOTIDE SEQUENCE [LARGE SCALE GENOMIC DNA]</scope>
    <source>
        <strain evidence="8 9">DSM 10228</strain>
    </source>
</reference>
<accession>A0A2T0BHL9</accession>
<keyword evidence="9" id="KW-1185">Reference proteome</keyword>
<evidence type="ECO:0000256" key="2">
    <source>
        <dbReference type="ARBA" id="ARBA00010876"/>
    </source>
</evidence>
<comment type="caution">
    <text evidence="8">The sequence shown here is derived from an EMBL/GenBank/DDBJ whole genome shotgun (WGS) entry which is preliminary data.</text>
</comment>
<organism evidence="8 9">
    <name type="scientific">Clostridium vincentii</name>
    <dbReference type="NCBI Taxonomy" id="52704"/>
    <lineage>
        <taxon>Bacteria</taxon>
        <taxon>Bacillati</taxon>
        <taxon>Bacillota</taxon>
        <taxon>Clostridia</taxon>
        <taxon>Eubacteriales</taxon>
        <taxon>Clostridiaceae</taxon>
        <taxon>Clostridium</taxon>
    </lineage>
</organism>
<evidence type="ECO:0000256" key="6">
    <source>
        <dbReference type="RuleBase" id="RU362028"/>
    </source>
</evidence>
<evidence type="ECO:0000256" key="5">
    <source>
        <dbReference type="PROSITE-ProRule" id="PRU00182"/>
    </source>
</evidence>
<keyword evidence="5" id="KW-0694">RNA-binding</keyword>
<evidence type="ECO:0000256" key="4">
    <source>
        <dbReference type="PIRSR" id="PIRSR606225-1"/>
    </source>
</evidence>
<dbReference type="InterPro" id="IPR036986">
    <property type="entry name" value="S4_RNA-bd_sf"/>
</dbReference>
<dbReference type="InterPro" id="IPR006225">
    <property type="entry name" value="PsdUridine_synth_RluC/D"/>
</dbReference>
<dbReference type="Pfam" id="PF01479">
    <property type="entry name" value="S4"/>
    <property type="match status" value="1"/>
</dbReference>
<dbReference type="SMART" id="SM00363">
    <property type="entry name" value="S4"/>
    <property type="match status" value="1"/>
</dbReference>
<dbReference type="NCBIfam" id="TIGR00005">
    <property type="entry name" value="rluA_subfam"/>
    <property type="match status" value="1"/>
</dbReference>
<dbReference type="AlphaFoldDB" id="A0A2T0BHL9"/>
<comment type="similarity">
    <text evidence="2 6">Belongs to the pseudouridine synthase RluA family.</text>
</comment>
<feature type="domain" description="RNA-binding S4" evidence="7">
    <location>
        <begin position="24"/>
        <end position="87"/>
    </location>
</feature>
<dbReference type="Gene3D" id="3.10.290.10">
    <property type="entry name" value="RNA-binding S4 domain"/>
    <property type="match status" value="1"/>
</dbReference>
<dbReference type="InterPro" id="IPR020103">
    <property type="entry name" value="PsdUridine_synth_cat_dom_sf"/>
</dbReference>
<dbReference type="InterPro" id="IPR006145">
    <property type="entry name" value="PsdUridine_synth_RsuA/RluA"/>
</dbReference>
<name>A0A2T0BHL9_9CLOT</name>
<evidence type="ECO:0000256" key="1">
    <source>
        <dbReference type="ARBA" id="ARBA00000073"/>
    </source>
</evidence>
<dbReference type="SUPFAM" id="SSF55174">
    <property type="entry name" value="Alpha-L RNA-binding motif"/>
    <property type="match status" value="1"/>
</dbReference>
<comment type="function">
    <text evidence="6">Responsible for synthesis of pseudouridine from uracil.</text>
</comment>
<dbReference type="EMBL" id="PVXQ01000007">
    <property type="protein sequence ID" value="PRR83365.1"/>
    <property type="molecule type" value="Genomic_DNA"/>
</dbReference>